<keyword evidence="1" id="KW-0808">Transferase</keyword>
<dbReference type="EMBL" id="JBELOE010000136">
    <property type="protein sequence ID" value="MER2491582.1"/>
    <property type="molecule type" value="Genomic_DNA"/>
</dbReference>
<evidence type="ECO:0000313" key="2">
    <source>
        <dbReference type="Proteomes" id="UP001467690"/>
    </source>
</evidence>
<dbReference type="Proteomes" id="UP001467690">
    <property type="component" value="Unassembled WGS sequence"/>
</dbReference>
<dbReference type="InterPro" id="IPR029063">
    <property type="entry name" value="SAM-dependent_MTases_sf"/>
</dbReference>
<sequence length="210" mass="24565">MNCPLCCSEQTQFYYQDKKRPYQQCLVCDLVFVPTEYHLTAEQEKAEYDKHDNNQLDEGYQRFLSRTFEPLKKFITPQQVGLDFGCGEGAVLSHIAAQQGYQVVNYDLYYHPNAERLTQSYHYIILTEVIEHIALPHQLLPKLINILLPGGILAVMTKRVINLPAFTKWHYKNDPTHICYYSDTSCNWIAQAFKLDVLFIEKDVVFFKKK</sequence>
<keyword evidence="2" id="KW-1185">Reference proteome</keyword>
<evidence type="ECO:0000313" key="1">
    <source>
        <dbReference type="EMBL" id="MER2491582.1"/>
    </source>
</evidence>
<dbReference type="Pfam" id="PF13489">
    <property type="entry name" value="Methyltransf_23"/>
    <property type="match status" value="1"/>
</dbReference>
<dbReference type="RefSeq" id="WP_143870929.1">
    <property type="nucleotide sequence ID" value="NZ_CP041660.1"/>
</dbReference>
<name>A0ABV1RF84_9ALTE</name>
<dbReference type="SUPFAM" id="SSF53335">
    <property type="entry name" value="S-adenosyl-L-methionine-dependent methyltransferases"/>
    <property type="match status" value="1"/>
</dbReference>
<organism evidence="1 2">
    <name type="scientific">Catenovulum sediminis</name>
    <dbReference type="NCBI Taxonomy" id="1740262"/>
    <lineage>
        <taxon>Bacteria</taxon>
        <taxon>Pseudomonadati</taxon>
        <taxon>Pseudomonadota</taxon>
        <taxon>Gammaproteobacteria</taxon>
        <taxon>Alteromonadales</taxon>
        <taxon>Alteromonadaceae</taxon>
        <taxon>Catenovulum</taxon>
    </lineage>
</organism>
<dbReference type="GO" id="GO:0008168">
    <property type="term" value="F:methyltransferase activity"/>
    <property type="evidence" value="ECO:0007669"/>
    <property type="project" value="UniProtKB-KW"/>
</dbReference>
<dbReference type="GO" id="GO:0032259">
    <property type="term" value="P:methylation"/>
    <property type="evidence" value="ECO:0007669"/>
    <property type="project" value="UniProtKB-KW"/>
</dbReference>
<gene>
    <name evidence="1" type="ORF">ABS311_06775</name>
</gene>
<keyword evidence="1" id="KW-0489">Methyltransferase</keyword>
<dbReference type="Gene3D" id="3.40.50.150">
    <property type="entry name" value="Vaccinia Virus protein VP39"/>
    <property type="match status" value="1"/>
</dbReference>
<accession>A0ABV1RF84</accession>
<reference evidence="1 2" key="1">
    <citation type="submission" date="2024-06" db="EMBL/GenBank/DDBJ databases">
        <authorList>
            <person name="Chen R.Y."/>
        </authorList>
    </citation>
    <scope>NUCLEOTIDE SEQUENCE [LARGE SCALE GENOMIC DNA]</scope>
    <source>
        <strain evidence="1 2">D2</strain>
    </source>
</reference>
<comment type="caution">
    <text evidence="1">The sequence shown here is derived from an EMBL/GenBank/DDBJ whole genome shotgun (WGS) entry which is preliminary data.</text>
</comment>
<protein>
    <submittedName>
        <fullName evidence="1">Class I SAM-dependent methyltransferase</fullName>
        <ecNumber evidence="1">2.1.1.-</ecNumber>
    </submittedName>
</protein>
<dbReference type="EC" id="2.1.1.-" evidence="1"/>
<proteinExistence type="predicted"/>